<dbReference type="STRING" id="71784.A0A1Y2AUD4"/>
<accession>A0A1Y2AUD4</accession>
<comment type="caution">
    <text evidence="1">The sequence shown here is derived from an EMBL/GenBank/DDBJ whole genome shotgun (WGS) entry which is preliminary data.</text>
</comment>
<evidence type="ECO:0008006" key="3">
    <source>
        <dbReference type="Google" id="ProtNLM"/>
    </source>
</evidence>
<evidence type="ECO:0000313" key="1">
    <source>
        <dbReference type="EMBL" id="ORY25827.1"/>
    </source>
</evidence>
<dbReference type="InterPro" id="IPR036282">
    <property type="entry name" value="Glutathione-S-Trfase_C_sf"/>
</dbReference>
<gene>
    <name evidence="1" type="ORF">BCR39DRAFT_485074</name>
</gene>
<evidence type="ECO:0000313" key="2">
    <source>
        <dbReference type="Proteomes" id="UP000193986"/>
    </source>
</evidence>
<dbReference type="Gene3D" id="1.20.1050.10">
    <property type="match status" value="1"/>
</dbReference>
<dbReference type="OrthoDB" id="4951845at2759"/>
<dbReference type="Gene3D" id="3.40.30.10">
    <property type="entry name" value="Glutaredoxin"/>
    <property type="match status" value="1"/>
</dbReference>
<dbReference type="AlphaFoldDB" id="A0A1Y2AUD4"/>
<sequence length="272" mass="30735">MTSPNITLYLLRDVPGMPLYFPPHPWKTILALKLLDVPHEVEYVSLDELSHVLPLRMGTAKVVLPALKIAHNNQSEEYIMDSYNIAIWLEENFATRERSLFSPGSHYLSSAVVSARIFARFLENWVDHSLAAALRPCIKSFVSNGSDLLTGTHRDSYRARVGVDVIDEMAKLNKDPTWREAQYERAREQFNLLERLLAEQSERGEIGDFITGSEPRYVDIVFFAFYPFSLPNPSLVLGTWRHSSLPFVGKWLDAMLGSGLIDTGALPADPSK</sequence>
<protein>
    <recommendedName>
        <fullName evidence="3">GST N-terminal domain-containing protein</fullName>
    </recommendedName>
</protein>
<reference evidence="1 2" key="1">
    <citation type="submission" date="2016-07" db="EMBL/GenBank/DDBJ databases">
        <title>Pervasive Adenine N6-methylation of Active Genes in Fungi.</title>
        <authorList>
            <consortium name="DOE Joint Genome Institute"/>
            <person name="Mondo S.J."/>
            <person name="Dannebaum R.O."/>
            <person name="Kuo R.C."/>
            <person name="Labutti K."/>
            <person name="Haridas S."/>
            <person name="Kuo A."/>
            <person name="Salamov A."/>
            <person name="Ahrendt S.R."/>
            <person name="Lipzen A."/>
            <person name="Sullivan W."/>
            <person name="Andreopoulos W.B."/>
            <person name="Clum A."/>
            <person name="Lindquist E."/>
            <person name="Daum C."/>
            <person name="Ramamoorthy G.K."/>
            <person name="Gryganskyi A."/>
            <person name="Culley D."/>
            <person name="Magnuson J.K."/>
            <person name="James T.Y."/>
            <person name="O'Malley M.A."/>
            <person name="Stajich J.E."/>
            <person name="Spatafora J.W."/>
            <person name="Visel A."/>
            <person name="Grigoriev I.V."/>
        </authorList>
    </citation>
    <scope>NUCLEOTIDE SEQUENCE [LARGE SCALE GENOMIC DNA]</scope>
    <source>
        <strain evidence="1 2">68-887.2</strain>
    </source>
</reference>
<dbReference type="SUPFAM" id="SSF47616">
    <property type="entry name" value="GST C-terminal domain-like"/>
    <property type="match status" value="1"/>
</dbReference>
<dbReference type="EMBL" id="MCFC01000053">
    <property type="protein sequence ID" value="ORY25827.1"/>
    <property type="molecule type" value="Genomic_DNA"/>
</dbReference>
<dbReference type="Pfam" id="PF13410">
    <property type="entry name" value="GST_C_2"/>
    <property type="match status" value="1"/>
</dbReference>
<organism evidence="1 2">
    <name type="scientific">Naematelia encephala</name>
    <dbReference type="NCBI Taxonomy" id="71784"/>
    <lineage>
        <taxon>Eukaryota</taxon>
        <taxon>Fungi</taxon>
        <taxon>Dikarya</taxon>
        <taxon>Basidiomycota</taxon>
        <taxon>Agaricomycotina</taxon>
        <taxon>Tremellomycetes</taxon>
        <taxon>Tremellales</taxon>
        <taxon>Naemateliaceae</taxon>
        <taxon>Naematelia</taxon>
    </lineage>
</organism>
<dbReference type="SUPFAM" id="SSF52833">
    <property type="entry name" value="Thioredoxin-like"/>
    <property type="match status" value="1"/>
</dbReference>
<name>A0A1Y2AUD4_9TREE</name>
<keyword evidence="2" id="KW-1185">Reference proteome</keyword>
<dbReference type="Proteomes" id="UP000193986">
    <property type="component" value="Unassembled WGS sequence"/>
</dbReference>
<dbReference type="InParanoid" id="A0A1Y2AUD4"/>
<dbReference type="InterPro" id="IPR036249">
    <property type="entry name" value="Thioredoxin-like_sf"/>
</dbReference>
<proteinExistence type="predicted"/>